<keyword evidence="3" id="KW-1185">Reference proteome</keyword>
<gene>
    <name evidence="2" type="ORF">DDZ15_11715</name>
</gene>
<evidence type="ECO:0000313" key="2">
    <source>
        <dbReference type="EMBL" id="PWN05850.1"/>
    </source>
</evidence>
<evidence type="ECO:0000313" key="3">
    <source>
        <dbReference type="Proteomes" id="UP000245533"/>
    </source>
</evidence>
<dbReference type="OrthoDB" id="1524436at2"/>
<sequence length="229" mass="25868">MNKEETRNRLMDYLYDEMESEERAAFEKQLSADKELQNELNELKSARSLFSNIPYEAPSGLLFQVNDKSSEPDRESLPDAEQRTARGASIYSLFGRGLAAAAILLIGVFITAFAGIEFGKTESGFYLTIGEPPAVSQSGLSEEDVLNVVTQMREENAIMMAAMLDQAQAQQNEQLEEAINILTTYYEDRRQQDLMLISEGFNQLERDTYSRFRQTDETLGNLIYALSNP</sequence>
<feature type="transmembrane region" description="Helical" evidence="1">
    <location>
        <begin position="93"/>
        <end position="116"/>
    </location>
</feature>
<protein>
    <submittedName>
        <fullName evidence="2">Uncharacterized protein</fullName>
    </submittedName>
</protein>
<organism evidence="2 3">
    <name type="scientific">Rhodohalobacter mucosus</name>
    <dbReference type="NCBI Taxonomy" id="2079485"/>
    <lineage>
        <taxon>Bacteria</taxon>
        <taxon>Pseudomonadati</taxon>
        <taxon>Balneolota</taxon>
        <taxon>Balneolia</taxon>
        <taxon>Balneolales</taxon>
        <taxon>Balneolaceae</taxon>
        <taxon>Rhodohalobacter</taxon>
    </lineage>
</organism>
<dbReference type="AlphaFoldDB" id="A0A316TN60"/>
<dbReference type="RefSeq" id="WP_109647293.1">
    <property type="nucleotide sequence ID" value="NZ_QGGB01000008.1"/>
</dbReference>
<accession>A0A316TN60</accession>
<reference evidence="2 3" key="1">
    <citation type="submission" date="2018-05" db="EMBL/GenBank/DDBJ databases">
        <title>Rhodohalobacter halophilus gen. nov., sp. nov., a moderately halophilic member of the family Balneolaceae.</title>
        <authorList>
            <person name="Liu Z.-W."/>
        </authorList>
    </citation>
    <scope>NUCLEOTIDE SEQUENCE [LARGE SCALE GENOMIC DNA]</scope>
    <source>
        <strain evidence="2 3">8A47</strain>
    </source>
</reference>
<name>A0A316TN60_9BACT</name>
<dbReference type="EMBL" id="QGGB01000008">
    <property type="protein sequence ID" value="PWN05850.1"/>
    <property type="molecule type" value="Genomic_DNA"/>
</dbReference>
<proteinExistence type="predicted"/>
<comment type="caution">
    <text evidence="2">The sequence shown here is derived from an EMBL/GenBank/DDBJ whole genome shotgun (WGS) entry which is preliminary data.</text>
</comment>
<dbReference type="Proteomes" id="UP000245533">
    <property type="component" value="Unassembled WGS sequence"/>
</dbReference>
<keyword evidence="1" id="KW-0812">Transmembrane</keyword>
<keyword evidence="1" id="KW-0472">Membrane</keyword>
<evidence type="ECO:0000256" key="1">
    <source>
        <dbReference type="SAM" id="Phobius"/>
    </source>
</evidence>
<keyword evidence="1" id="KW-1133">Transmembrane helix</keyword>